<protein>
    <submittedName>
        <fullName evidence="1">Uncharacterized protein</fullName>
    </submittedName>
</protein>
<proteinExistence type="predicted"/>
<evidence type="ECO:0000313" key="1">
    <source>
        <dbReference type="EMBL" id="TNV82691.1"/>
    </source>
</evidence>
<name>A0A8J8NZ11_HALGN</name>
<comment type="caution">
    <text evidence="1">The sequence shown here is derived from an EMBL/GenBank/DDBJ whole genome shotgun (WGS) entry which is preliminary data.</text>
</comment>
<sequence length="165" mass="18462">MKAQQKLLLKSQLVSSSSSIFLGADQTTTASTLITPHKLQFSVHQKDLAGFRQGKNWRGAVNENKYSVLGVLITLIPQRGTESQEDAEKIRILFGKKFSKQEVYKGSIDVQAGMVYKIQAQVILRELQKETEENSVLKIKLANSLLPSMYTGPQTKKNGSFYIKL</sequence>
<gene>
    <name evidence="1" type="ORF">FGO68_gene2153</name>
</gene>
<organism evidence="1 2">
    <name type="scientific">Halteria grandinella</name>
    <dbReference type="NCBI Taxonomy" id="5974"/>
    <lineage>
        <taxon>Eukaryota</taxon>
        <taxon>Sar</taxon>
        <taxon>Alveolata</taxon>
        <taxon>Ciliophora</taxon>
        <taxon>Intramacronucleata</taxon>
        <taxon>Spirotrichea</taxon>
        <taxon>Stichotrichia</taxon>
        <taxon>Sporadotrichida</taxon>
        <taxon>Halteriidae</taxon>
        <taxon>Halteria</taxon>
    </lineage>
</organism>
<dbReference type="EMBL" id="RRYP01004658">
    <property type="protein sequence ID" value="TNV82691.1"/>
    <property type="molecule type" value="Genomic_DNA"/>
</dbReference>
<accession>A0A8J8NZ11</accession>
<dbReference type="AlphaFoldDB" id="A0A8J8NZ11"/>
<evidence type="ECO:0000313" key="2">
    <source>
        <dbReference type="Proteomes" id="UP000785679"/>
    </source>
</evidence>
<reference evidence="1" key="1">
    <citation type="submission" date="2019-06" db="EMBL/GenBank/DDBJ databases">
        <authorList>
            <person name="Zheng W."/>
        </authorList>
    </citation>
    <scope>NUCLEOTIDE SEQUENCE</scope>
    <source>
        <strain evidence="1">QDHG01</strain>
    </source>
</reference>
<keyword evidence="2" id="KW-1185">Reference proteome</keyword>
<dbReference type="Proteomes" id="UP000785679">
    <property type="component" value="Unassembled WGS sequence"/>
</dbReference>